<dbReference type="Gene3D" id="2.40.30.40">
    <property type="entry name" value="Peptidase M42, domain 2"/>
    <property type="match status" value="1"/>
</dbReference>
<dbReference type="EMBL" id="FQXV01000001">
    <property type="protein sequence ID" value="SHH61754.1"/>
    <property type="molecule type" value="Genomic_DNA"/>
</dbReference>
<dbReference type="CDD" id="cd05656">
    <property type="entry name" value="M42_Frv"/>
    <property type="match status" value="1"/>
</dbReference>
<evidence type="ECO:0000256" key="4">
    <source>
        <dbReference type="ARBA" id="ARBA00022723"/>
    </source>
</evidence>
<keyword evidence="10" id="KW-1185">Reference proteome</keyword>
<dbReference type="SUPFAM" id="SSF101821">
    <property type="entry name" value="Aminopeptidase/glucanase lid domain"/>
    <property type="match status" value="1"/>
</dbReference>
<dbReference type="Gene3D" id="3.40.630.10">
    <property type="entry name" value="Zn peptidases"/>
    <property type="match status" value="1"/>
</dbReference>
<dbReference type="InterPro" id="IPR051464">
    <property type="entry name" value="Peptidase_M42_aminopept"/>
</dbReference>
<feature type="binding site" evidence="8">
    <location>
        <position position="173"/>
    </location>
    <ligand>
        <name>Zn(2+)</name>
        <dbReference type="ChEBI" id="CHEBI:29105"/>
        <label>2</label>
    </ligand>
</feature>
<feature type="binding site" evidence="8">
    <location>
        <position position="173"/>
    </location>
    <ligand>
        <name>Zn(2+)</name>
        <dbReference type="ChEBI" id="CHEBI:29105"/>
        <label>1</label>
    </ligand>
</feature>
<evidence type="ECO:0000256" key="6">
    <source>
        <dbReference type="PIRNR" id="PIRNR001123"/>
    </source>
</evidence>
<dbReference type="AlphaFoldDB" id="A0A1M5UFE3"/>
<dbReference type="SUPFAM" id="SSF53187">
    <property type="entry name" value="Zn-dependent exopeptidases"/>
    <property type="match status" value="1"/>
</dbReference>
<keyword evidence="5" id="KW-0378">Hydrolase</keyword>
<evidence type="ECO:0000256" key="1">
    <source>
        <dbReference type="ARBA" id="ARBA00006272"/>
    </source>
</evidence>
<dbReference type="GO" id="GO:0006508">
    <property type="term" value="P:proteolysis"/>
    <property type="evidence" value="ECO:0007669"/>
    <property type="project" value="UniProtKB-KW"/>
</dbReference>
<gene>
    <name evidence="9" type="ORF">SAMN02745823_00497</name>
</gene>
<evidence type="ECO:0000313" key="10">
    <source>
        <dbReference type="Proteomes" id="UP000183995"/>
    </source>
</evidence>
<dbReference type="InterPro" id="IPR008007">
    <property type="entry name" value="Peptidase_M42"/>
</dbReference>
<dbReference type="Pfam" id="PF05343">
    <property type="entry name" value="Peptidase_M42"/>
    <property type="match status" value="1"/>
</dbReference>
<evidence type="ECO:0000256" key="8">
    <source>
        <dbReference type="PIRSR" id="PIRSR001123-2"/>
    </source>
</evidence>
<keyword evidence="3" id="KW-0645">Protease</keyword>
<comment type="similarity">
    <text evidence="1 6">Belongs to the peptidase M42 family.</text>
</comment>
<dbReference type="Proteomes" id="UP000183995">
    <property type="component" value="Unassembled WGS sequence"/>
</dbReference>
<dbReference type="PIRSF" id="PIRSF001123">
    <property type="entry name" value="PepA_GA"/>
    <property type="match status" value="1"/>
</dbReference>
<reference evidence="9 10" key="1">
    <citation type="submission" date="2016-11" db="EMBL/GenBank/DDBJ databases">
        <authorList>
            <person name="Jaros S."/>
            <person name="Januszkiewicz K."/>
            <person name="Wedrychowicz H."/>
        </authorList>
    </citation>
    <scope>NUCLEOTIDE SEQUENCE [LARGE SCALE GENOMIC DNA]</scope>
    <source>
        <strain evidence="9 10">DSM 10068</strain>
    </source>
</reference>
<name>A0A1M5UFE3_9FIRM</name>
<dbReference type="PANTHER" id="PTHR32481">
    <property type="entry name" value="AMINOPEPTIDASE"/>
    <property type="match status" value="1"/>
</dbReference>
<feature type="binding site" evidence="8">
    <location>
        <position position="312"/>
    </location>
    <ligand>
        <name>Zn(2+)</name>
        <dbReference type="ChEBI" id="CHEBI:29105"/>
        <label>2</label>
    </ligand>
</feature>
<accession>A0A1M5UFE3</accession>
<evidence type="ECO:0000256" key="7">
    <source>
        <dbReference type="PIRSR" id="PIRSR001123-1"/>
    </source>
</evidence>
<protein>
    <submittedName>
        <fullName evidence="9">Endoglucanase</fullName>
    </submittedName>
</protein>
<keyword evidence="4 8" id="KW-0479">Metal-binding</keyword>
<dbReference type="STRING" id="1123282.SAMN02745823_00497"/>
<evidence type="ECO:0000256" key="5">
    <source>
        <dbReference type="ARBA" id="ARBA00022801"/>
    </source>
</evidence>
<evidence type="ECO:0000256" key="3">
    <source>
        <dbReference type="ARBA" id="ARBA00022670"/>
    </source>
</evidence>
<feature type="binding site" evidence="8">
    <location>
        <position position="224"/>
    </location>
    <ligand>
        <name>Zn(2+)</name>
        <dbReference type="ChEBI" id="CHEBI:29105"/>
        <label>1</label>
    </ligand>
</feature>
<feature type="active site" description="Proton acceptor" evidence="7">
    <location>
        <position position="201"/>
    </location>
</feature>
<dbReference type="GO" id="GO:0046872">
    <property type="term" value="F:metal ion binding"/>
    <property type="evidence" value="ECO:0007669"/>
    <property type="project" value="UniProtKB-UniRule"/>
</dbReference>
<feature type="binding site" evidence="8">
    <location>
        <position position="202"/>
    </location>
    <ligand>
        <name>Zn(2+)</name>
        <dbReference type="ChEBI" id="CHEBI:29105"/>
        <label>2</label>
    </ligand>
</feature>
<evidence type="ECO:0000313" key="9">
    <source>
        <dbReference type="EMBL" id="SHH61754.1"/>
    </source>
</evidence>
<dbReference type="GO" id="GO:0004177">
    <property type="term" value="F:aminopeptidase activity"/>
    <property type="evidence" value="ECO:0007669"/>
    <property type="project" value="UniProtKB-UniRule"/>
</dbReference>
<proteinExistence type="inferred from homology"/>
<sequence length="341" mass="36522">MLETVKTLCALDGVSGTEDSVRAYIKSRVAALSADVRTDAMGNLIVFKKGRKTPSKSLMLCAHMDEVGIIVTGITEDGYLKFDFAGGIDRRVVIGKPVFIGAHKVFGVIGNKAYHLVKRDERDKIPSVEEMYIDIGAKGREEAAKLVSLGDTGAFDGSILEFGNGFIKAKALDDRVGCAALLELLETDLPVDCTFVFTVQEEAGTRGAFGASFSVRPDIALIVEGTTAADLPSVSSAKRVCSLGKGVVIPFMDRSTIYNRELYTLLTSLADKNSIPWQTKTYISGGTDAGAVQRSRAGVMTAGIAAPLRNLHSPSSVGCVSDFDAVYKLAEVFLKEIGERY</sequence>
<comment type="cofactor">
    <cofactor evidence="8">
        <name>a divalent metal cation</name>
        <dbReference type="ChEBI" id="CHEBI:60240"/>
    </cofactor>
    <text evidence="8">Binds 2 divalent metal cations per subunit.</text>
</comment>
<organism evidence="9 10">
    <name type="scientific">Sporobacter termitidis DSM 10068</name>
    <dbReference type="NCBI Taxonomy" id="1123282"/>
    <lineage>
        <taxon>Bacteria</taxon>
        <taxon>Bacillati</taxon>
        <taxon>Bacillota</taxon>
        <taxon>Clostridia</taxon>
        <taxon>Eubacteriales</taxon>
        <taxon>Oscillospiraceae</taxon>
        <taxon>Sporobacter</taxon>
    </lineage>
</organism>
<keyword evidence="2" id="KW-0031">Aminopeptidase</keyword>
<feature type="binding site" evidence="8">
    <location>
        <position position="63"/>
    </location>
    <ligand>
        <name>Zn(2+)</name>
        <dbReference type="ChEBI" id="CHEBI:29105"/>
        <label>1</label>
    </ligand>
</feature>
<evidence type="ECO:0000256" key="2">
    <source>
        <dbReference type="ARBA" id="ARBA00022438"/>
    </source>
</evidence>
<dbReference type="InterPro" id="IPR023367">
    <property type="entry name" value="Peptidase_M42_dom2"/>
</dbReference>
<dbReference type="RefSeq" id="WP_073076034.1">
    <property type="nucleotide sequence ID" value="NZ_FQXV01000001.1"/>
</dbReference>
<dbReference type="OrthoDB" id="9772053at2"/>
<dbReference type="PANTHER" id="PTHR32481:SF5">
    <property type="entry name" value="ENDOGLUCANASE"/>
    <property type="match status" value="1"/>
</dbReference>